<dbReference type="PANTHER" id="PTHR30273">
    <property type="entry name" value="PERIPLASMIC SIGNAL SENSOR AND SIGMA FACTOR ACTIVATOR FECR-RELATED"/>
    <property type="match status" value="1"/>
</dbReference>
<dbReference type="InterPro" id="IPR032508">
    <property type="entry name" value="FecR_C"/>
</dbReference>
<reference evidence="4" key="1">
    <citation type="submission" date="2021-06" db="EMBL/GenBank/DDBJ databases">
        <authorList>
            <person name="Huq M.A."/>
        </authorList>
    </citation>
    <scope>NUCLEOTIDE SEQUENCE</scope>
    <source>
        <strain evidence="4">MAH-26</strain>
    </source>
</reference>
<keyword evidence="1" id="KW-0812">Transmembrane</keyword>
<keyword evidence="5" id="KW-1185">Reference proteome</keyword>
<dbReference type="GO" id="GO:0016989">
    <property type="term" value="F:sigma factor antagonist activity"/>
    <property type="evidence" value="ECO:0007669"/>
    <property type="project" value="TreeGrafter"/>
</dbReference>
<keyword evidence="1" id="KW-1133">Transmembrane helix</keyword>
<evidence type="ECO:0000259" key="2">
    <source>
        <dbReference type="Pfam" id="PF04773"/>
    </source>
</evidence>
<dbReference type="InterPro" id="IPR012373">
    <property type="entry name" value="Ferrdict_sens_TM"/>
</dbReference>
<feature type="domain" description="Protein FecR C-terminal" evidence="3">
    <location>
        <begin position="276"/>
        <end position="336"/>
    </location>
</feature>
<protein>
    <submittedName>
        <fullName evidence="4">FecR domain-containing protein</fullName>
    </submittedName>
</protein>
<proteinExistence type="predicted"/>
<keyword evidence="1" id="KW-0472">Membrane</keyword>
<accession>A0A9E2SDY9</accession>
<dbReference type="RefSeq" id="WP_217794177.1">
    <property type="nucleotide sequence ID" value="NZ_JAHSPG010000016.1"/>
</dbReference>
<feature type="transmembrane region" description="Helical" evidence="1">
    <location>
        <begin position="82"/>
        <end position="103"/>
    </location>
</feature>
<sequence length="348" mass="37971">MNLSKEIVENFLKGNCSDEELKAITDALEADPGALDAYIDKSNWDEIGRANKSMPTQAQERINAAVMQHINKRNVRLIVMKYAAIAAAVIGVVFFISQVVSLLSDNHKAGADIAQSNAVSARDTVVENNSGKNRMFRLSDGSQVELSNGSSLRFQLGFTATARELYLEGQAWFNVATDKARPFTVYSGTLATTALGTSFTIKAFNASEEIDVTLHSGKVVIKQAAQKKDIFLLPGKTLVFNRNTLAYKVTAGSIDAPLATCGKPAPIVVKYMENALTFDREPLANVFKTLQTEYKTNISFDEEMLNGLSFTGTIPPTQPLKTVLDKIAFVNDLTITGTTTNYKVGRHN</sequence>
<dbReference type="Pfam" id="PF04773">
    <property type="entry name" value="FecR"/>
    <property type="match status" value="1"/>
</dbReference>
<evidence type="ECO:0000256" key="1">
    <source>
        <dbReference type="SAM" id="Phobius"/>
    </source>
</evidence>
<dbReference type="Proteomes" id="UP000812270">
    <property type="component" value="Unassembled WGS sequence"/>
</dbReference>
<dbReference type="Pfam" id="PF16344">
    <property type="entry name" value="FecR_C"/>
    <property type="match status" value="1"/>
</dbReference>
<feature type="domain" description="FecR protein" evidence="2">
    <location>
        <begin position="128"/>
        <end position="219"/>
    </location>
</feature>
<dbReference type="InterPro" id="IPR006860">
    <property type="entry name" value="FecR"/>
</dbReference>
<organism evidence="4 5">
    <name type="scientific">Pinibacter aurantiacus</name>
    <dbReference type="NCBI Taxonomy" id="2851599"/>
    <lineage>
        <taxon>Bacteria</taxon>
        <taxon>Pseudomonadati</taxon>
        <taxon>Bacteroidota</taxon>
        <taxon>Chitinophagia</taxon>
        <taxon>Chitinophagales</taxon>
        <taxon>Chitinophagaceae</taxon>
        <taxon>Pinibacter</taxon>
    </lineage>
</organism>
<evidence type="ECO:0000313" key="4">
    <source>
        <dbReference type="EMBL" id="MBV4359919.1"/>
    </source>
</evidence>
<comment type="caution">
    <text evidence="4">The sequence shown here is derived from an EMBL/GenBank/DDBJ whole genome shotgun (WGS) entry which is preliminary data.</text>
</comment>
<evidence type="ECO:0000259" key="3">
    <source>
        <dbReference type="Pfam" id="PF16344"/>
    </source>
</evidence>
<name>A0A9E2SDY9_9BACT</name>
<dbReference type="EMBL" id="JAHSPG010000016">
    <property type="protein sequence ID" value="MBV4359919.1"/>
    <property type="molecule type" value="Genomic_DNA"/>
</dbReference>
<dbReference type="PANTHER" id="PTHR30273:SF2">
    <property type="entry name" value="PROTEIN FECR"/>
    <property type="match status" value="1"/>
</dbReference>
<gene>
    <name evidence="4" type="ORF">KTO63_22330</name>
</gene>
<evidence type="ECO:0000313" key="5">
    <source>
        <dbReference type="Proteomes" id="UP000812270"/>
    </source>
</evidence>
<dbReference type="PIRSF" id="PIRSF018266">
    <property type="entry name" value="FecR"/>
    <property type="match status" value="1"/>
</dbReference>
<dbReference type="AlphaFoldDB" id="A0A9E2SDY9"/>